<reference evidence="1 2" key="1">
    <citation type="journal article" date="2010" name="J. Bacteriol.">
        <title>Genome sequence of the milbemycin-producing bacterium Streptomyces bingchenggensis.</title>
        <authorList>
            <person name="Wang X.J."/>
            <person name="Yan Y.J."/>
            <person name="Zhang B."/>
            <person name="An J."/>
            <person name="Wang J.J."/>
            <person name="Tian J."/>
            <person name="Jiang L."/>
            <person name="Chen Y.H."/>
            <person name="Huang S.X."/>
            <person name="Yin M."/>
            <person name="Zhang J."/>
            <person name="Gao A.L."/>
            <person name="Liu C.X."/>
            <person name="Zhu Z.X."/>
            <person name="Xiang W.S."/>
        </authorList>
    </citation>
    <scope>NUCLEOTIDE SEQUENCE [LARGE SCALE GENOMIC DNA]</scope>
    <source>
        <strain evidence="1 2">BCW-1</strain>
    </source>
</reference>
<evidence type="ECO:0000313" key="2">
    <source>
        <dbReference type="Proteomes" id="UP000000377"/>
    </source>
</evidence>
<dbReference type="PATRIC" id="fig|749414.3.peg.5536"/>
<dbReference type="AlphaFoldDB" id="D7C8T1"/>
<gene>
    <name evidence="1" type="ordered locus">SBI_05362</name>
</gene>
<accession>D7C8T1</accession>
<name>D7C8T1_STRBB</name>
<keyword evidence="2" id="KW-1185">Reference proteome</keyword>
<sequence length="39" mass="3587">MATAARAPGIGFGSSSAAAAALCGAPGFGPATVRTLLPV</sequence>
<dbReference type="EMBL" id="CP002047">
    <property type="protein sequence ID" value="ADI08482.1"/>
    <property type="molecule type" value="Genomic_DNA"/>
</dbReference>
<proteinExistence type="predicted"/>
<dbReference type="Proteomes" id="UP000000377">
    <property type="component" value="Chromosome"/>
</dbReference>
<dbReference type="KEGG" id="sbh:SBI_05362"/>
<evidence type="ECO:0000313" key="1">
    <source>
        <dbReference type="EMBL" id="ADI08482.1"/>
    </source>
</evidence>
<dbReference type="HOGENOM" id="CLU_3317453_0_0_11"/>
<protein>
    <submittedName>
        <fullName evidence="1">Uncharacterized protein</fullName>
    </submittedName>
</protein>
<organism evidence="1 2">
    <name type="scientific">Streptomyces bingchenggensis (strain BCW-1)</name>
    <dbReference type="NCBI Taxonomy" id="749414"/>
    <lineage>
        <taxon>Bacteria</taxon>
        <taxon>Bacillati</taxon>
        <taxon>Actinomycetota</taxon>
        <taxon>Actinomycetes</taxon>
        <taxon>Kitasatosporales</taxon>
        <taxon>Streptomycetaceae</taxon>
        <taxon>Streptomyces</taxon>
    </lineage>
</organism>